<evidence type="ECO:0000256" key="3">
    <source>
        <dbReference type="ARBA" id="ARBA00022692"/>
    </source>
</evidence>
<keyword evidence="7" id="KW-0732">Signal</keyword>
<dbReference type="InterPro" id="IPR000276">
    <property type="entry name" value="GPCR_Rhodpsn"/>
</dbReference>
<reference evidence="9 10" key="1">
    <citation type="journal article" date="2018" name="Nat. Ecol. Evol.">
        <title>Genomic signatures of mitonuclear coevolution across populations of Tigriopus californicus.</title>
        <authorList>
            <person name="Barreto F.S."/>
            <person name="Watson E.T."/>
            <person name="Lima T.G."/>
            <person name="Willett C.S."/>
            <person name="Edmands S."/>
            <person name="Li W."/>
            <person name="Burton R.S."/>
        </authorList>
    </citation>
    <scope>NUCLEOTIDE SEQUENCE [LARGE SCALE GENOMIC DNA]</scope>
    <source>
        <strain evidence="9 10">San Diego</strain>
    </source>
</reference>
<feature type="transmembrane region" description="Helical" evidence="6">
    <location>
        <begin position="225"/>
        <end position="248"/>
    </location>
</feature>
<feature type="transmembrane region" description="Helical" evidence="6">
    <location>
        <begin position="93"/>
        <end position="113"/>
    </location>
</feature>
<evidence type="ECO:0000256" key="1">
    <source>
        <dbReference type="ARBA" id="ARBA00004370"/>
    </source>
</evidence>
<proteinExistence type="inferred from homology"/>
<comment type="subcellular location">
    <subcellularLocation>
        <location evidence="1">Membrane</location>
    </subcellularLocation>
</comment>
<dbReference type="InterPro" id="IPR017452">
    <property type="entry name" value="GPCR_Rhodpsn_7TM"/>
</dbReference>
<accession>A0A553PD99</accession>
<evidence type="ECO:0000256" key="7">
    <source>
        <dbReference type="SAM" id="SignalP"/>
    </source>
</evidence>
<feature type="chain" id="PRO_5022219121" description="G-protein coupled receptors family 1 profile domain-containing protein" evidence="7">
    <location>
        <begin position="24"/>
        <end position="358"/>
    </location>
</feature>
<dbReference type="PANTHER" id="PTHR46641:SF2">
    <property type="entry name" value="FMRFAMIDE RECEPTOR"/>
    <property type="match status" value="1"/>
</dbReference>
<evidence type="ECO:0000256" key="6">
    <source>
        <dbReference type="SAM" id="Phobius"/>
    </source>
</evidence>
<keyword evidence="10" id="KW-1185">Reference proteome</keyword>
<dbReference type="PROSITE" id="PS50262">
    <property type="entry name" value="G_PROTEIN_RECEP_F1_2"/>
    <property type="match status" value="1"/>
</dbReference>
<protein>
    <recommendedName>
        <fullName evidence="8">G-protein coupled receptors family 1 profile domain-containing protein</fullName>
    </recommendedName>
</protein>
<feature type="transmembrane region" description="Helical" evidence="6">
    <location>
        <begin position="171"/>
        <end position="190"/>
    </location>
</feature>
<keyword evidence="5 6" id="KW-0472">Membrane</keyword>
<evidence type="ECO:0000313" key="9">
    <source>
        <dbReference type="EMBL" id="TRY75648.1"/>
    </source>
</evidence>
<dbReference type="InterPro" id="IPR052954">
    <property type="entry name" value="GPCR-Ligand_Int"/>
</dbReference>
<keyword evidence="3 6" id="KW-0812">Transmembrane</keyword>
<keyword evidence="4 6" id="KW-1133">Transmembrane helix</keyword>
<name>A0A553PD99_TIGCA</name>
<evidence type="ECO:0000256" key="5">
    <source>
        <dbReference type="ARBA" id="ARBA00023136"/>
    </source>
</evidence>
<dbReference type="AlphaFoldDB" id="A0A553PD99"/>
<comment type="caution">
    <text evidence="9">The sequence shown here is derived from an EMBL/GenBank/DDBJ whole genome shotgun (WGS) entry which is preliminary data.</text>
</comment>
<feature type="domain" description="G-protein coupled receptors family 1 profile" evidence="8">
    <location>
        <begin position="1"/>
        <end position="291"/>
    </location>
</feature>
<dbReference type="GO" id="GO:0004930">
    <property type="term" value="F:G protein-coupled receptor activity"/>
    <property type="evidence" value="ECO:0007669"/>
    <property type="project" value="InterPro"/>
</dbReference>
<dbReference type="CDD" id="cd14978">
    <property type="entry name" value="7tmA_FMRFamide_R-like"/>
    <property type="match status" value="1"/>
</dbReference>
<evidence type="ECO:0000259" key="8">
    <source>
        <dbReference type="PROSITE" id="PS50262"/>
    </source>
</evidence>
<dbReference type="PRINTS" id="PR00237">
    <property type="entry name" value="GPCRRHODOPSN"/>
</dbReference>
<dbReference type="Gene3D" id="1.20.1070.10">
    <property type="entry name" value="Rhodopsin 7-helix transmembrane proteins"/>
    <property type="match status" value="1"/>
</dbReference>
<organism evidence="9 10">
    <name type="scientific">Tigriopus californicus</name>
    <name type="common">Marine copepod</name>
    <dbReference type="NCBI Taxonomy" id="6832"/>
    <lineage>
        <taxon>Eukaryota</taxon>
        <taxon>Metazoa</taxon>
        <taxon>Ecdysozoa</taxon>
        <taxon>Arthropoda</taxon>
        <taxon>Crustacea</taxon>
        <taxon>Multicrustacea</taxon>
        <taxon>Hexanauplia</taxon>
        <taxon>Copepoda</taxon>
        <taxon>Harpacticoida</taxon>
        <taxon>Harpacticidae</taxon>
        <taxon>Tigriopus</taxon>
    </lineage>
</organism>
<dbReference type="PANTHER" id="PTHR46641">
    <property type="entry name" value="FMRFAMIDE RECEPTOR-RELATED"/>
    <property type="match status" value="1"/>
</dbReference>
<feature type="signal peptide" evidence="7">
    <location>
        <begin position="1"/>
        <end position="23"/>
    </location>
</feature>
<dbReference type="OMA" id="CIVIREA"/>
<sequence length="358" mass="41371">MRNSFNFLLIALFFMDSCYLVGSITEAIRKSFNAATSLHLYMFPYFLYPCLSIAMTCSVFMTVAVALERYIAVHYPIDYSQAINSPEACRRRLFKYVIPVVIMAVFVNAPKFFESTVGEHAILTHPNTSMLQIGNGSVPIQVSDADITYIKRIEVTDLRKDPTYTIYYNNWTRLMLIGIVPFILLIYFNYKIYQDVKHRNRRQMSMSRHSATATQQARRRQEDNLAIVFMGIVLVFLICHSPRLILSMHEMMIIHDAMKCQAQRLHPFHAWTLITIHLLLVINSSINMILYIFLNESFRRHFVGMVRSVGGLAHCFMRNPKEEDIRIRHLGNGHETASNNGIEKDNGHTEIIFQEATA</sequence>
<dbReference type="Pfam" id="PF00001">
    <property type="entry name" value="7tm_1"/>
    <property type="match status" value="1"/>
</dbReference>
<comment type="similarity">
    <text evidence="2">Belongs to the G-protein coupled receptor 1 family.</text>
</comment>
<dbReference type="EMBL" id="VCGU01000005">
    <property type="protein sequence ID" value="TRY75648.1"/>
    <property type="molecule type" value="Genomic_DNA"/>
</dbReference>
<feature type="transmembrane region" description="Helical" evidence="6">
    <location>
        <begin position="268"/>
        <end position="294"/>
    </location>
</feature>
<evidence type="ECO:0000313" key="10">
    <source>
        <dbReference type="Proteomes" id="UP000318571"/>
    </source>
</evidence>
<dbReference type="SUPFAM" id="SSF81321">
    <property type="entry name" value="Family A G protein-coupled receptor-like"/>
    <property type="match status" value="1"/>
</dbReference>
<evidence type="ECO:0000256" key="2">
    <source>
        <dbReference type="ARBA" id="ARBA00010663"/>
    </source>
</evidence>
<evidence type="ECO:0000256" key="4">
    <source>
        <dbReference type="ARBA" id="ARBA00022989"/>
    </source>
</evidence>
<dbReference type="Proteomes" id="UP000318571">
    <property type="component" value="Chromosome 2"/>
</dbReference>
<dbReference type="GO" id="GO:0016020">
    <property type="term" value="C:membrane"/>
    <property type="evidence" value="ECO:0007669"/>
    <property type="project" value="UniProtKB-SubCell"/>
</dbReference>
<gene>
    <name evidence="9" type="ORF">TCAL_04580</name>
</gene>
<dbReference type="STRING" id="6832.A0A553PD99"/>
<feature type="transmembrane region" description="Helical" evidence="6">
    <location>
        <begin position="46"/>
        <end position="72"/>
    </location>
</feature>